<name>A0ABW4HYV4_9SPHN</name>
<feature type="region of interest" description="Disordered" evidence="1">
    <location>
        <begin position="199"/>
        <end position="246"/>
    </location>
</feature>
<dbReference type="RefSeq" id="WP_380886879.1">
    <property type="nucleotide sequence ID" value="NZ_JBHUDY010000001.1"/>
</dbReference>
<accession>A0ABW4HYV4</accession>
<proteinExistence type="predicted"/>
<comment type="caution">
    <text evidence="2">The sequence shown here is derived from an EMBL/GenBank/DDBJ whole genome shotgun (WGS) entry which is preliminary data.</text>
</comment>
<gene>
    <name evidence="2" type="ORF">ACFSCW_03325</name>
</gene>
<keyword evidence="3" id="KW-1185">Reference proteome</keyword>
<dbReference type="EMBL" id="JBHUDY010000001">
    <property type="protein sequence ID" value="MFD1610829.1"/>
    <property type="molecule type" value="Genomic_DNA"/>
</dbReference>
<reference evidence="3" key="1">
    <citation type="journal article" date="2019" name="Int. J. Syst. Evol. Microbiol.">
        <title>The Global Catalogue of Microorganisms (GCM) 10K type strain sequencing project: providing services to taxonomists for standard genome sequencing and annotation.</title>
        <authorList>
            <consortium name="The Broad Institute Genomics Platform"/>
            <consortium name="The Broad Institute Genome Sequencing Center for Infectious Disease"/>
            <person name="Wu L."/>
            <person name="Ma J."/>
        </authorList>
    </citation>
    <scope>NUCLEOTIDE SEQUENCE [LARGE SCALE GENOMIC DNA]</scope>
    <source>
        <strain evidence="3">CGMCC 1.16275</strain>
    </source>
</reference>
<organism evidence="2 3">
    <name type="scientific">Sphingomonas tabacisoli</name>
    <dbReference type="NCBI Taxonomy" id="2249466"/>
    <lineage>
        <taxon>Bacteria</taxon>
        <taxon>Pseudomonadati</taxon>
        <taxon>Pseudomonadota</taxon>
        <taxon>Alphaproteobacteria</taxon>
        <taxon>Sphingomonadales</taxon>
        <taxon>Sphingomonadaceae</taxon>
        <taxon>Sphingomonas</taxon>
    </lineage>
</organism>
<evidence type="ECO:0000313" key="3">
    <source>
        <dbReference type="Proteomes" id="UP001597115"/>
    </source>
</evidence>
<sequence>MSRPNQRKRRLKPDKPLTPEVYKASLAAARERSVKRRHGPVVSVEPGSSTLAPPFADCGEDWHYIVVDTFGTRSHAVASVFIDQLSNLVSSDWDAENQEWVPDAGELQTILHVVAAHRPKDEAQAVIAAQIAATHMLTMKVAERVHRYPWDDKAVSSYTKLARTSAALAEAMATIQGRKKATRQKITVRRENHIHYHVGGGASDARPVHERRKPGVQELPAVTDEREAVRGEESDGRVVPLSRRAG</sequence>
<evidence type="ECO:0000256" key="1">
    <source>
        <dbReference type="SAM" id="MobiDB-lite"/>
    </source>
</evidence>
<dbReference type="Proteomes" id="UP001597115">
    <property type="component" value="Unassembled WGS sequence"/>
</dbReference>
<evidence type="ECO:0000313" key="2">
    <source>
        <dbReference type="EMBL" id="MFD1610829.1"/>
    </source>
</evidence>
<feature type="compositionally biased region" description="Basic and acidic residues" evidence="1">
    <location>
        <begin position="223"/>
        <end position="236"/>
    </location>
</feature>
<protein>
    <submittedName>
        <fullName evidence="2">Uncharacterized protein</fullName>
    </submittedName>
</protein>